<reference evidence="1" key="1">
    <citation type="submission" date="2020-08" db="EMBL/GenBank/DDBJ databases">
        <title>Multicomponent nature underlies the extraordinary mechanical properties of spider dragline silk.</title>
        <authorList>
            <person name="Kono N."/>
            <person name="Nakamura H."/>
            <person name="Mori M."/>
            <person name="Yoshida Y."/>
            <person name="Ohtoshi R."/>
            <person name="Malay A.D."/>
            <person name="Moran D.A.P."/>
            <person name="Tomita M."/>
            <person name="Numata K."/>
            <person name="Arakawa K."/>
        </authorList>
    </citation>
    <scope>NUCLEOTIDE SEQUENCE</scope>
</reference>
<name>A0A8X6RT09_TRICX</name>
<gene>
    <name evidence="1" type="ORF">TNCV_1501051</name>
</gene>
<sequence length="68" mass="7539">MFGDVLGNDTRMVDFQPWTPPPPSIEKFLCTPVFLSPVIRPSYQQPSGYGHEIIAERCRACGLGSCSH</sequence>
<evidence type="ECO:0000313" key="1">
    <source>
        <dbReference type="EMBL" id="GFX98527.1"/>
    </source>
</evidence>
<dbReference type="EMBL" id="BMAU01021203">
    <property type="protein sequence ID" value="GFX98527.1"/>
    <property type="molecule type" value="Genomic_DNA"/>
</dbReference>
<accession>A0A8X6RT09</accession>
<proteinExistence type="predicted"/>
<organism evidence="1 2">
    <name type="scientific">Trichonephila clavipes</name>
    <name type="common">Golden silk orbweaver</name>
    <name type="synonym">Nephila clavipes</name>
    <dbReference type="NCBI Taxonomy" id="2585209"/>
    <lineage>
        <taxon>Eukaryota</taxon>
        <taxon>Metazoa</taxon>
        <taxon>Ecdysozoa</taxon>
        <taxon>Arthropoda</taxon>
        <taxon>Chelicerata</taxon>
        <taxon>Arachnida</taxon>
        <taxon>Araneae</taxon>
        <taxon>Araneomorphae</taxon>
        <taxon>Entelegynae</taxon>
        <taxon>Araneoidea</taxon>
        <taxon>Nephilidae</taxon>
        <taxon>Trichonephila</taxon>
    </lineage>
</organism>
<comment type="caution">
    <text evidence="1">The sequence shown here is derived from an EMBL/GenBank/DDBJ whole genome shotgun (WGS) entry which is preliminary data.</text>
</comment>
<dbReference type="AlphaFoldDB" id="A0A8X6RT09"/>
<keyword evidence="2" id="KW-1185">Reference proteome</keyword>
<protein>
    <submittedName>
        <fullName evidence="1">Uncharacterized protein</fullName>
    </submittedName>
</protein>
<evidence type="ECO:0000313" key="2">
    <source>
        <dbReference type="Proteomes" id="UP000887159"/>
    </source>
</evidence>
<dbReference type="Proteomes" id="UP000887159">
    <property type="component" value="Unassembled WGS sequence"/>
</dbReference>